<sequence length="50" mass="5564">MYLVWSSTSTGTGTGTTKAAALPDRTFRYETATRSVYVDFTSTYLFRLAT</sequence>
<organism evidence="1 2">
    <name type="scientific">Colletotrichum chrysophilum</name>
    <dbReference type="NCBI Taxonomy" id="1836956"/>
    <lineage>
        <taxon>Eukaryota</taxon>
        <taxon>Fungi</taxon>
        <taxon>Dikarya</taxon>
        <taxon>Ascomycota</taxon>
        <taxon>Pezizomycotina</taxon>
        <taxon>Sordariomycetes</taxon>
        <taxon>Hypocreomycetidae</taxon>
        <taxon>Glomerellales</taxon>
        <taxon>Glomerellaceae</taxon>
        <taxon>Colletotrichum</taxon>
        <taxon>Colletotrichum gloeosporioides species complex</taxon>
    </lineage>
</organism>
<dbReference type="AlphaFoldDB" id="A0AAD9AZM5"/>
<name>A0AAD9AZM5_9PEZI</name>
<comment type="caution">
    <text evidence="1">The sequence shown here is derived from an EMBL/GenBank/DDBJ whole genome shotgun (WGS) entry which is preliminary data.</text>
</comment>
<protein>
    <submittedName>
        <fullName evidence="1">Uncharacterized protein</fullName>
    </submittedName>
</protein>
<proteinExistence type="predicted"/>
<accession>A0AAD9AZM5</accession>
<dbReference type="EMBL" id="JAQOWY010000011">
    <property type="protein sequence ID" value="KAK1856220.1"/>
    <property type="molecule type" value="Genomic_DNA"/>
</dbReference>
<evidence type="ECO:0000313" key="2">
    <source>
        <dbReference type="Proteomes" id="UP001243330"/>
    </source>
</evidence>
<reference evidence="1" key="1">
    <citation type="submission" date="2023-01" db="EMBL/GenBank/DDBJ databases">
        <title>Colletotrichum chrysophilum M932 genome sequence.</title>
        <authorList>
            <person name="Baroncelli R."/>
        </authorList>
    </citation>
    <scope>NUCLEOTIDE SEQUENCE</scope>
    <source>
        <strain evidence="1">M932</strain>
    </source>
</reference>
<gene>
    <name evidence="1" type="ORF">CCHR01_01132</name>
</gene>
<evidence type="ECO:0000313" key="1">
    <source>
        <dbReference type="EMBL" id="KAK1856220.1"/>
    </source>
</evidence>
<keyword evidence="2" id="KW-1185">Reference proteome</keyword>
<dbReference type="Proteomes" id="UP001243330">
    <property type="component" value="Unassembled WGS sequence"/>
</dbReference>